<dbReference type="Gene3D" id="2.40.420.20">
    <property type="match status" value="1"/>
</dbReference>
<keyword evidence="2 3" id="KW-0175">Coiled coil</keyword>
<dbReference type="Pfam" id="PF25975">
    <property type="entry name" value="CzcB_C"/>
    <property type="match status" value="1"/>
</dbReference>
<keyword evidence="5" id="KW-0732">Signal</keyword>
<name>A0A426UB14_9CHLR</name>
<evidence type="ECO:0000256" key="1">
    <source>
        <dbReference type="ARBA" id="ARBA00004196"/>
    </source>
</evidence>
<dbReference type="GO" id="GO:0030313">
    <property type="term" value="C:cell envelope"/>
    <property type="evidence" value="ECO:0007669"/>
    <property type="project" value="UniProtKB-SubCell"/>
</dbReference>
<evidence type="ECO:0000256" key="4">
    <source>
        <dbReference type="SAM" id="MobiDB-lite"/>
    </source>
</evidence>
<dbReference type="AlphaFoldDB" id="A0A426UB14"/>
<reference evidence="7 8" key="1">
    <citation type="submission" date="2018-12" db="EMBL/GenBank/DDBJ databases">
        <title>Genome Sequence of Candidatus Viridilinea halotolerans isolated from saline sulfide-rich spring.</title>
        <authorList>
            <person name="Grouzdev D.S."/>
            <person name="Burganskaya E.I."/>
            <person name="Krutkina M.S."/>
            <person name="Sukhacheva M.V."/>
            <person name="Gorlenko V.M."/>
        </authorList>
    </citation>
    <scope>NUCLEOTIDE SEQUENCE [LARGE SCALE GENOMIC DNA]</scope>
    <source>
        <strain evidence="7">Chok-6</strain>
    </source>
</reference>
<dbReference type="PANTHER" id="PTHR32347:SF23">
    <property type="entry name" value="BLL5650 PROTEIN"/>
    <property type="match status" value="1"/>
</dbReference>
<evidence type="ECO:0000256" key="5">
    <source>
        <dbReference type="SAM" id="SignalP"/>
    </source>
</evidence>
<accession>A0A426UB14</accession>
<organism evidence="7 8">
    <name type="scientific">Candidatus Viridilinea halotolerans</name>
    <dbReference type="NCBI Taxonomy" id="2491704"/>
    <lineage>
        <taxon>Bacteria</taxon>
        <taxon>Bacillati</taxon>
        <taxon>Chloroflexota</taxon>
        <taxon>Chloroflexia</taxon>
        <taxon>Chloroflexales</taxon>
        <taxon>Chloroflexineae</taxon>
        <taxon>Oscillochloridaceae</taxon>
        <taxon>Candidatus Viridilinea</taxon>
    </lineage>
</organism>
<feature type="coiled-coil region" evidence="3">
    <location>
        <begin position="229"/>
        <end position="288"/>
    </location>
</feature>
<gene>
    <name evidence="7" type="ORF">EI684_00960</name>
</gene>
<feature type="domain" description="CzcB-like C-terminal circularly permuted SH3-like" evidence="6">
    <location>
        <begin position="466"/>
        <end position="516"/>
    </location>
</feature>
<comment type="caution">
    <text evidence="7">The sequence shown here is derived from an EMBL/GenBank/DDBJ whole genome shotgun (WGS) entry which is preliminary data.</text>
</comment>
<comment type="subcellular location">
    <subcellularLocation>
        <location evidence="1">Cell envelope</location>
    </subcellularLocation>
</comment>
<protein>
    <submittedName>
        <fullName evidence="7">HlyD family efflux transporter periplasmic adaptor subunit</fullName>
    </submittedName>
</protein>
<dbReference type="Proteomes" id="UP000280307">
    <property type="component" value="Unassembled WGS sequence"/>
</dbReference>
<dbReference type="EMBL" id="RSAS01000042">
    <property type="protein sequence ID" value="RRR77901.1"/>
    <property type="molecule type" value="Genomic_DNA"/>
</dbReference>
<evidence type="ECO:0000259" key="6">
    <source>
        <dbReference type="Pfam" id="PF25975"/>
    </source>
</evidence>
<feature type="region of interest" description="Disordered" evidence="4">
    <location>
        <begin position="24"/>
        <end position="56"/>
    </location>
</feature>
<evidence type="ECO:0000313" key="8">
    <source>
        <dbReference type="Proteomes" id="UP000280307"/>
    </source>
</evidence>
<dbReference type="InterPro" id="IPR050465">
    <property type="entry name" value="UPF0194_transport"/>
</dbReference>
<evidence type="ECO:0000256" key="3">
    <source>
        <dbReference type="SAM" id="Coils"/>
    </source>
</evidence>
<evidence type="ECO:0000313" key="7">
    <source>
        <dbReference type="EMBL" id="RRR77901.1"/>
    </source>
</evidence>
<dbReference type="PROSITE" id="PS51257">
    <property type="entry name" value="PROKAR_LIPOPROTEIN"/>
    <property type="match status" value="1"/>
</dbReference>
<dbReference type="Gene3D" id="2.40.50.100">
    <property type="match status" value="1"/>
</dbReference>
<proteinExistence type="predicted"/>
<dbReference type="PANTHER" id="PTHR32347">
    <property type="entry name" value="EFFLUX SYSTEM COMPONENT YKNX-RELATED"/>
    <property type="match status" value="1"/>
</dbReference>
<dbReference type="SUPFAM" id="SSF111369">
    <property type="entry name" value="HlyD-like secretion proteins"/>
    <property type="match status" value="1"/>
</dbReference>
<sequence length="520" mass="55867">MFQKALIFTLLALLTSCSLAAREPEPPSTVEALPMASDAAPTSTAEPTLVGDPGERTFTVQRGTVTAEVVLGGQVRMVEVGVSFAKSGSVASVLVEVGERVSEGQLLAQLSGADMEEQLIQARADYNQANAALQQAVAAAQVDIRRAQLGVEEARLQLEDAKRPAFPHEITNARALLQQAEATLSTVRNTSSAAKHNAFEEMNTALVFLEVAQQRYSDAVLEFEDSDKEPEDREDLDQMREELRQAEDRLARARIAYETAMGNEVAAVQNAEAAVMNAQGQVERLLAGPDPIAIAEAERGVRLAEVGVQEASLGLRPDPLLSRSVRLAENQIRTLERELESRQLYAPVAGTIVNIDLTRGGAVLNDAPVVSIASNDQREIVTDAISGNPSLMLGQQVELVFTRYPGQRLVGTITSVPARPRDTLGGTPVAQGYTISFAAGDRRFDIGDRVEVRRELGRAEGALWLPPAAVERSGDQPLVMLRDSGGDRTVEVVLGLTNDTRVEILSGLSEGDVVVAPQRP</sequence>
<dbReference type="InterPro" id="IPR058649">
    <property type="entry name" value="CzcB_C"/>
</dbReference>
<feature type="chain" id="PRO_5019478421" evidence="5">
    <location>
        <begin position="21"/>
        <end position="520"/>
    </location>
</feature>
<feature type="signal peptide" evidence="5">
    <location>
        <begin position="1"/>
        <end position="20"/>
    </location>
</feature>
<evidence type="ECO:0000256" key="2">
    <source>
        <dbReference type="ARBA" id="ARBA00023054"/>
    </source>
</evidence>